<feature type="non-terminal residue" evidence="9">
    <location>
        <position position="305"/>
    </location>
</feature>
<feature type="domain" description="Rnh202 triple barrel" evidence="8">
    <location>
        <begin position="1"/>
        <end position="67"/>
    </location>
</feature>
<keyword evidence="3" id="KW-0539">Nucleus</keyword>
<dbReference type="PANTHER" id="PTHR13383">
    <property type="entry name" value="RIBONUCLEASE H2 SUBUNIT B"/>
    <property type="match status" value="1"/>
</dbReference>
<evidence type="ECO:0000256" key="1">
    <source>
        <dbReference type="ARBA" id="ARBA00004123"/>
    </source>
</evidence>
<protein>
    <recommendedName>
        <fullName evidence="2">Ribonuclease H2 subunit B</fullName>
    </recommendedName>
    <alternativeName>
        <fullName evidence="5">Ribonuclease HI subunit B</fullName>
    </alternativeName>
</protein>
<sequence length="305" mass="34026">RFLRLPHPRTGVASLFLAHEPETSESDGVRISKILEVQTVAPPNTRSWFIGDEVVSDGKLLVMTPVDPLFLLIPILRAIKQHDGETANFRPAEDMFEDAARYIAETSRTGAAASLDMIGVEDVMKFAALECTKNAMKRICDVKEITTEITVFRYSPEKLIQHLRKKVVTLSTPRITEMSRSLIRNLAKDGLMEDKHEDLLDLGRTKLAYELLAQYLPQDIQEELLGLYDFTKLDAHLKVLQEEQSILLPDSSAITKKSKATAATLSGDSKKRKKDGKGSHGVEKLKKANVSGMSKLSTFFTKKTA</sequence>
<dbReference type="InterPro" id="IPR041195">
    <property type="entry name" value="Rnh202_N"/>
</dbReference>
<dbReference type="InterPro" id="IPR040456">
    <property type="entry name" value="RNase_H2_suB"/>
</dbReference>
<evidence type="ECO:0000256" key="5">
    <source>
        <dbReference type="ARBA" id="ARBA00033464"/>
    </source>
</evidence>
<dbReference type="AlphaFoldDB" id="A0A0C9SLI7"/>
<evidence type="ECO:0000313" key="9">
    <source>
        <dbReference type="EMBL" id="KIJ04494.1"/>
    </source>
</evidence>
<dbReference type="Gene3D" id="1.10.20.120">
    <property type="match status" value="1"/>
</dbReference>
<evidence type="ECO:0000256" key="2">
    <source>
        <dbReference type="ARBA" id="ARBA00019062"/>
    </source>
</evidence>
<organism evidence="9 10">
    <name type="scientific">Paxillus involutus ATCC 200175</name>
    <dbReference type="NCBI Taxonomy" id="664439"/>
    <lineage>
        <taxon>Eukaryota</taxon>
        <taxon>Fungi</taxon>
        <taxon>Dikarya</taxon>
        <taxon>Basidiomycota</taxon>
        <taxon>Agaricomycotina</taxon>
        <taxon>Agaricomycetes</taxon>
        <taxon>Agaricomycetidae</taxon>
        <taxon>Boletales</taxon>
        <taxon>Paxilineae</taxon>
        <taxon>Paxillaceae</taxon>
        <taxon>Paxillus</taxon>
    </lineage>
</organism>
<dbReference type="GO" id="GO:0005654">
    <property type="term" value="C:nucleoplasm"/>
    <property type="evidence" value="ECO:0007669"/>
    <property type="project" value="TreeGrafter"/>
</dbReference>
<feature type="domain" description="Ribonuclease H2 subunit B wHTH" evidence="7">
    <location>
        <begin position="70"/>
        <end position="224"/>
    </location>
</feature>
<accession>A0A0C9SLI7</accession>
<evidence type="ECO:0000259" key="8">
    <source>
        <dbReference type="Pfam" id="PF17745"/>
    </source>
</evidence>
<dbReference type="GO" id="GO:0032299">
    <property type="term" value="C:ribonuclease H2 complex"/>
    <property type="evidence" value="ECO:0007669"/>
    <property type="project" value="InterPro"/>
</dbReference>
<dbReference type="HOGENOM" id="CLU_058486_0_0_1"/>
<evidence type="ECO:0000256" key="4">
    <source>
        <dbReference type="ARBA" id="ARBA00024778"/>
    </source>
</evidence>
<reference evidence="9 10" key="1">
    <citation type="submission" date="2014-06" db="EMBL/GenBank/DDBJ databases">
        <authorList>
            <consortium name="DOE Joint Genome Institute"/>
            <person name="Kuo A."/>
            <person name="Kohler A."/>
            <person name="Nagy L.G."/>
            <person name="Floudas D."/>
            <person name="Copeland A."/>
            <person name="Barry K.W."/>
            <person name="Cichocki N."/>
            <person name="Veneault-Fourrey C."/>
            <person name="LaButti K."/>
            <person name="Lindquist E.A."/>
            <person name="Lipzen A."/>
            <person name="Lundell T."/>
            <person name="Morin E."/>
            <person name="Murat C."/>
            <person name="Sun H."/>
            <person name="Tunlid A."/>
            <person name="Henrissat B."/>
            <person name="Grigoriev I.V."/>
            <person name="Hibbett D.S."/>
            <person name="Martin F."/>
            <person name="Nordberg H.P."/>
            <person name="Cantor M.N."/>
            <person name="Hua S.X."/>
        </authorList>
    </citation>
    <scope>NUCLEOTIDE SEQUENCE [LARGE SCALE GENOMIC DNA]</scope>
    <source>
        <strain evidence="9 10">ATCC 200175</strain>
    </source>
</reference>
<gene>
    <name evidence="9" type="ORF">PAXINDRAFT_94653</name>
</gene>
<dbReference type="InterPro" id="IPR019024">
    <property type="entry name" value="RNase_H2_suB_wHTH"/>
</dbReference>
<comment type="function">
    <text evidence="4">Non catalytic subunit of RNase H2, an endonuclease that specifically degrades the RNA of RNA:DNA hybrids. Participates in DNA replication, possibly by mediating the removal of lagging-strand Okazaki fragment RNA primers during DNA replication. Mediates the excision of single ribonucleotides from DNA:RNA duplexes.</text>
</comment>
<evidence type="ECO:0000259" key="7">
    <source>
        <dbReference type="Pfam" id="PF09468"/>
    </source>
</evidence>
<dbReference type="Gene3D" id="2.20.25.530">
    <property type="match status" value="1"/>
</dbReference>
<comment type="subcellular location">
    <subcellularLocation>
        <location evidence="1">Nucleus</location>
    </subcellularLocation>
</comment>
<evidence type="ECO:0000256" key="6">
    <source>
        <dbReference type="SAM" id="MobiDB-lite"/>
    </source>
</evidence>
<evidence type="ECO:0000313" key="10">
    <source>
        <dbReference type="Proteomes" id="UP000053647"/>
    </source>
</evidence>
<dbReference type="PANTHER" id="PTHR13383:SF11">
    <property type="entry name" value="RIBONUCLEASE H2 SUBUNIT B"/>
    <property type="match status" value="1"/>
</dbReference>
<evidence type="ECO:0000256" key="3">
    <source>
        <dbReference type="ARBA" id="ARBA00023242"/>
    </source>
</evidence>
<proteinExistence type="predicted"/>
<dbReference type="Proteomes" id="UP000053647">
    <property type="component" value="Unassembled WGS sequence"/>
</dbReference>
<dbReference type="Pfam" id="PF17745">
    <property type="entry name" value="Ydr279_N"/>
    <property type="match status" value="1"/>
</dbReference>
<reference evidence="10" key="2">
    <citation type="submission" date="2015-01" db="EMBL/GenBank/DDBJ databases">
        <title>Evolutionary Origins and Diversification of the Mycorrhizal Mutualists.</title>
        <authorList>
            <consortium name="DOE Joint Genome Institute"/>
            <consortium name="Mycorrhizal Genomics Consortium"/>
            <person name="Kohler A."/>
            <person name="Kuo A."/>
            <person name="Nagy L.G."/>
            <person name="Floudas D."/>
            <person name="Copeland A."/>
            <person name="Barry K.W."/>
            <person name="Cichocki N."/>
            <person name="Veneault-Fourrey C."/>
            <person name="LaButti K."/>
            <person name="Lindquist E.A."/>
            <person name="Lipzen A."/>
            <person name="Lundell T."/>
            <person name="Morin E."/>
            <person name="Murat C."/>
            <person name="Riley R."/>
            <person name="Ohm R."/>
            <person name="Sun H."/>
            <person name="Tunlid A."/>
            <person name="Henrissat B."/>
            <person name="Grigoriev I.V."/>
            <person name="Hibbett D.S."/>
            <person name="Martin F."/>
        </authorList>
    </citation>
    <scope>NUCLEOTIDE SEQUENCE [LARGE SCALE GENOMIC DNA]</scope>
    <source>
        <strain evidence="10">ATCC 200175</strain>
    </source>
</reference>
<dbReference type="CDD" id="cd09270">
    <property type="entry name" value="RNase_H2-B"/>
    <property type="match status" value="1"/>
</dbReference>
<keyword evidence="10" id="KW-1185">Reference proteome</keyword>
<dbReference type="Pfam" id="PF09468">
    <property type="entry name" value="RNase_H2-Ydr279"/>
    <property type="match status" value="1"/>
</dbReference>
<dbReference type="EMBL" id="KN821780">
    <property type="protein sequence ID" value="KIJ04494.1"/>
    <property type="molecule type" value="Genomic_DNA"/>
</dbReference>
<name>A0A0C9SLI7_PAXIN</name>
<feature type="compositionally biased region" description="Basic and acidic residues" evidence="6">
    <location>
        <begin position="276"/>
        <end position="286"/>
    </location>
</feature>
<dbReference type="GO" id="GO:0006401">
    <property type="term" value="P:RNA catabolic process"/>
    <property type="evidence" value="ECO:0007669"/>
    <property type="project" value="TreeGrafter"/>
</dbReference>
<feature type="region of interest" description="Disordered" evidence="6">
    <location>
        <begin position="259"/>
        <end position="289"/>
    </location>
</feature>
<dbReference type="OrthoDB" id="29098at2759"/>